<comment type="caution">
    <text evidence="3">The sequence shown here is derived from an EMBL/GenBank/DDBJ whole genome shotgun (WGS) entry which is preliminary data.</text>
</comment>
<evidence type="ECO:0000313" key="4">
    <source>
        <dbReference type="Proteomes" id="UP001192346"/>
    </source>
</evidence>
<name>A0ABS5BIF1_9MOLU</name>
<dbReference type="PANTHER" id="PTHR47396">
    <property type="entry name" value="TYPE I RESTRICTION ENZYME ECOKI R PROTEIN"/>
    <property type="match status" value="1"/>
</dbReference>
<dbReference type="Pfam" id="PF04851">
    <property type="entry name" value="ResIII"/>
    <property type="match status" value="1"/>
</dbReference>
<protein>
    <submittedName>
        <fullName evidence="3">DEAD/DEAH box helicase</fullName>
    </submittedName>
</protein>
<dbReference type="RefSeq" id="WP_138108008.1">
    <property type="nucleotide sequence ID" value="NZ_VBRA02000008.1"/>
</dbReference>
<evidence type="ECO:0000259" key="1">
    <source>
        <dbReference type="PROSITE" id="PS51192"/>
    </source>
</evidence>
<dbReference type="Pfam" id="PF00271">
    <property type="entry name" value="Helicase_C"/>
    <property type="match status" value="1"/>
</dbReference>
<dbReference type="SMART" id="SM00487">
    <property type="entry name" value="DEXDc"/>
    <property type="match status" value="1"/>
</dbReference>
<dbReference type="PROSITE" id="PS51194">
    <property type="entry name" value="HELICASE_CTER"/>
    <property type="match status" value="1"/>
</dbReference>
<sequence>MEEKLFFKIKPSQKKLAISIIKKMNYKNRCLAVAPTGSGKTVIFSKILSFLFKNNKIKKACVLCHRDEINFQNKKCFEKINPNITTVLFDSNHKNWDAQVIFAMCKTLGTDQNLLQLDSIDMMIIDEAHHSTSFVYKKIIDHFKSKNNNFKFFGFTATPEREDGEDLLNIFGEIVGEITFSEAIEEGLLVDLFKKTIVIEDKNIKDEMSILQRNGKEYDMDKTSLYVNNVPVNEEVIKNWKKYSIDRKTIIFCTNLKHVYDLTKKFKENDIKAEAITAETNNSVRKDIINDFRAGKIKVIINCQIFSEGFDEPSISCVIILRPVMYKTVFYQMIGRGLRNDHNHKKDLLIICWGNEKDIYKHIDYVLIDKKSKKRYLKEKNHDNKKKNYSCLHKERKRSELTHSAECIIKEIDIIERRMKNKLKKSNFYWYLVLKSENIKCFASQISYNNDISFWCLIFYLIKKKEYCVINGKNYKNFKVLKRDKNIINCLKEADKWLKGTYNWLKNLKKKPLQNKIKNKHFPSVFLSDLLFYLEKNIK</sequence>
<gene>
    <name evidence="3" type="ORF">FEF22_000985</name>
</gene>
<dbReference type="SUPFAM" id="SSF52540">
    <property type="entry name" value="P-loop containing nucleoside triphosphate hydrolases"/>
    <property type="match status" value="1"/>
</dbReference>
<keyword evidence="4" id="KW-1185">Reference proteome</keyword>
<reference evidence="3" key="1">
    <citation type="submission" date="2019-10" db="EMBL/GenBank/DDBJ databases">
        <title>Whole Genome Sequencing and Characterization of Texas Phoenix Palm Decline Phytoplasma Belongs to Lethal Yellowing (16SrIV) Group.</title>
        <authorList>
            <person name="Bao M."/>
        </authorList>
    </citation>
    <scope>NUCLEOTIDE SEQUENCE [LARGE SCALE GENOMIC DNA]</scope>
    <source>
        <strain evidence="3">ACPD</strain>
    </source>
</reference>
<dbReference type="InterPro" id="IPR027417">
    <property type="entry name" value="P-loop_NTPase"/>
</dbReference>
<dbReference type="PROSITE" id="PS51192">
    <property type="entry name" value="HELICASE_ATP_BIND_1"/>
    <property type="match status" value="1"/>
</dbReference>
<dbReference type="SMART" id="SM00490">
    <property type="entry name" value="HELICc"/>
    <property type="match status" value="1"/>
</dbReference>
<keyword evidence="3" id="KW-0378">Hydrolase</keyword>
<evidence type="ECO:0000259" key="2">
    <source>
        <dbReference type="PROSITE" id="PS51194"/>
    </source>
</evidence>
<feature type="domain" description="Helicase ATP-binding" evidence="1">
    <location>
        <begin position="21"/>
        <end position="177"/>
    </location>
</feature>
<evidence type="ECO:0000313" key="3">
    <source>
        <dbReference type="EMBL" id="MBP3059363.1"/>
    </source>
</evidence>
<dbReference type="GO" id="GO:0004386">
    <property type="term" value="F:helicase activity"/>
    <property type="evidence" value="ECO:0007669"/>
    <property type="project" value="UniProtKB-KW"/>
</dbReference>
<dbReference type="InterPro" id="IPR006935">
    <property type="entry name" value="Helicase/UvrB_N"/>
</dbReference>
<feature type="domain" description="Helicase C-terminal" evidence="2">
    <location>
        <begin position="231"/>
        <end position="383"/>
    </location>
</feature>
<dbReference type="InterPro" id="IPR014001">
    <property type="entry name" value="Helicase_ATP-bd"/>
</dbReference>
<organism evidence="3 4">
    <name type="scientific">Texas Phoenix palm phytoplasma</name>
    <dbReference type="NCBI Taxonomy" id="176709"/>
    <lineage>
        <taxon>Bacteria</taxon>
        <taxon>Bacillati</taxon>
        <taxon>Mycoplasmatota</taxon>
        <taxon>Mollicutes</taxon>
        <taxon>Acholeplasmatales</taxon>
        <taxon>Acholeplasmataceae</taxon>
        <taxon>Candidatus Phytoplasma</taxon>
        <taxon>16SrIV (Coconut lethal yellows group)</taxon>
    </lineage>
</organism>
<keyword evidence="3" id="KW-0067">ATP-binding</keyword>
<keyword evidence="3" id="KW-0347">Helicase</keyword>
<dbReference type="Proteomes" id="UP001192346">
    <property type="component" value="Unassembled WGS sequence"/>
</dbReference>
<dbReference type="PANTHER" id="PTHR47396:SF1">
    <property type="entry name" value="ATP-DEPENDENT HELICASE IRC3-RELATED"/>
    <property type="match status" value="1"/>
</dbReference>
<dbReference type="Gene3D" id="3.40.50.300">
    <property type="entry name" value="P-loop containing nucleotide triphosphate hydrolases"/>
    <property type="match status" value="2"/>
</dbReference>
<keyword evidence="3" id="KW-0547">Nucleotide-binding</keyword>
<accession>A0ABS5BIF1</accession>
<dbReference type="InterPro" id="IPR050742">
    <property type="entry name" value="Helicase_Restrict-Modif_Enz"/>
</dbReference>
<dbReference type="InterPro" id="IPR001650">
    <property type="entry name" value="Helicase_C-like"/>
</dbReference>
<dbReference type="EMBL" id="VBRA02000008">
    <property type="protein sequence ID" value="MBP3059363.1"/>
    <property type="molecule type" value="Genomic_DNA"/>
</dbReference>
<proteinExistence type="predicted"/>